<dbReference type="InterPro" id="IPR005119">
    <property type="entry name" value="LysR_subst-bd"/>
</dbReference>
<organism evidence="2">
    <name type="scientific">uncultured Sphingomonadaceae bacterium</name>
    <dbReference type="NCBI Taxonomy" id="169976"/>
    <lineage>
        <taxon>Bacteria</taxon>
        <taxon>Pseudomonadati</taxon>
        <taxon>Pseudomonadota</taxon>
        <taxon>Alphaproteobacteria</taxon>
        <taxon>Sphingomonadales</taxon>
        <taxon>Sphingomonadaceae</taxon>
        <taxon>environmental samples</taxon>
    </lineage>
</organism>
<protein>
    <recommendedName>
        <fullName evidence="1">LysR substrate-binding domain-containing protein</fullName>
    </recommendedName>
</protein>
<evidence type="ECO:0000313" key="2">
    <source>
        <dbReference type="EMBL" id="CAA9491401.1"/>
    </source>
</evidence>
<gene>
    <name evidence="2" type="ORF">AVDCRST_MAG39-797</name>
</gene>
<feature type="domain" description="LysR substrate-binding" evidence="1">
    <location>
        <begin position="16"/>
        <end position="69"/>
    </location>
</feature>
<dbReference type="Pfam" id="PF03466">
    <property type="entry name" value="LysR_substrate"/>
    <property type="match status" value="1"/>
</dbReference>
<dbReference type="EMBL" id="CADCVW010000034">
    <property type="protein sequence ID" value="CAA9491401.1"/>
    <property type="molecule type" value="Genomic_DNA"/>
</dbReference>
<reference evidence="2" key="1">
    <citation type="submission" date="2020-02" db="EMBL/GenBank/DDBJ databases">
        <authorList>
            <person name="Meier V. D."/>
        </authorList>
    </citation>
    <scope>NUCLEOTIDE SEQUENCE</scope>
    <source>
        <strain evidence="2">AVDCRST_MAG39</strain>
    </source>
</reference>
<dbReference type="AlphaFoldDB" id="A0A6J4SGY4"/>
<name>A0A6J4SGY4_9SPHN</name>
<dbReference type="Gene3D" id="3.40.190.290">
    <property type="match status" value="1"/>
</dbReference>
<evidence type="ECO:0000259" key="1">
    <source>
        <dbReference type="Pfam" id="PF03466"/>
    </source>
</evidence>
<dbReference type="SUPFAM" id="SSF53850">
    <property type="entry name" value="Periplasmic binding protein-like II"/>
    <property type="match status" value="1"/>
</dbReference>
<sequence>MGSFLDAAGPGEPPPRFDIAVRMGALEDSSLTARKLAEVERVLRASPAYLARAGAITDLRELGRCEALRTRALVESMAARLARPEVWDRPIVEACSRGNSPA</sequence>
<proteinExistence type="predicted"/>
<accession>A0A6J4SGY4</accession>